<evidence type="ECO:0000313" key="2">
    <source>
        <dbReference type="Proteomes" id="UP000314982"/>
    </source>
</evidence>
<reference evidence="2" key="1">
    <citation type="submission" date="2018-06" db="EMBL/GenBank/DDBJ databases">
        <title>Genome assembly of Danube salmon.</title>
        <authorList>
            <person name="Macqueen D.J."/>
            <person name="Gundappa M.K."/>
        </authorList>
    </citation>
    <scope>NUCLEOTIDE SEQUENCE [LARGE SCALE GENOMIC DNA]</scope>
</reference>
<dbReference type="STRING" id="62062.ENSHHUP00000029459"/>
<organism evidence="1 2">
    <name type="scientific">Hucho hucho</name>
    <name type="common">huchen</name>
    <dbReference type="NCBI Taxonomy" id="62062"/>
    <lineage>
        <taxon>Eukaryota</taxon>
        <taxon>Metazoa</taxon>
        <taxon>Chordata</taxon>
        <taxon>Craniata</taxon>
        <taxon>Vertebrata</taxon>
        <taxon>Euteleostomi</taxon>
        <taxon>Actinopterygii</taxon>
        <taxon>Neopterygii</taxon>
        <taxon>Teleostei</taxon>
        <taxon>Protacanthopterygii</taxon>
        <taxon>Salmoniformes</taxon>
        <taxon>Salmonidae</taxon>
        <taxon>Salmoninae</taxon>
        <taxon>Hucho</taxon>
    </lineage>
</organism>
<reference evidence="1" key="3">
    <citation type="submission" date="2025-09" db="UniProtKB">
        <authorList>
            <consortium name="Ensembl"/>
        </authorList>
    </citation>
    <scope>IDENTIFICATION</scope>
</reference>
<sequence>MREERTLSWDQLQQSILSKLYYLMLNGSQAQNAGLLFKVRVVGGSASYSYLSPQDGHPLFHPAVDRALKLCGPGGPPHVKLVIEWEHKIK</sequence>
<evidence type="ECO:0000313" key="1">
    <source>
        <dbReference type="Ensembl" id="ENSHHUP00000029459.1"/>
    </source>
</evidence>
<dbReference type="Ensembl" id="ENSHHUT00000030682.1">
    <property type="protein sequence ID" value="ENSHHUP00000029459.1"/>
    <property type="gene ID" value="ENSHHUG00000018779.1"/>
</dbReference>
<dbReference type="AlphaFoldDB" id="A0A4W5LUS3"/>
<proteinExistence type="predicted"/>
<reference evidence="1" key="2">
    <citation type="submission" date="2025-08" db="UniProtKB">
        <authorList>
            <consortium name="Ensembl"/>
        </authorList>
    </citation>
    <scope>IDENTIFICATION</scope>
</reference>
<keyword evidence="2" id="KW-1185">Reference proteome</keyword>
<protein>
    <submittedName>
        <fullName evidence="1">Uncharacterized protein</fullName>
    </submittedName>
</protein>
<name>A0A4W5LUS3_9TELE</name>
<dbReference type="Proteomes" id="UP000314982">
    <property type="component" value="Unassembled WGS sequence"/>
</dbReference>
<accession>A0A4W5LUS3</accession>